<protein>
    <recommendedName>
        <fullName evidence="2">AbiEi antitoxin C-terminal domain-containing protein</fullName>
    </recommendedName>
</protein>
<accession>A0A5J4Q546</accession>
<organism evidence="1">
    <name type="scientific">termite gut metagenome</name>
    <dbReference type="NCBI Taxonomy" id="433724"/>
    <lineage>
        <taxon>unclassified sequences</taxon>
        <taxon>metagenomes</taxon>
        <taxon>organismal metagenomes</taxon>
    </lineage>
</organism>
<sequence>MFAGYYFMKKRLYNGKPTVMDRILFKIQRSKKSVFVPADFEGISSYPQILRALKLLIKEKQIIRFGYGSYVKAEINPLNNKVYPVQDMISIVQELFNKLKIDWAYSQAVKDYNEGKSTQVPVNGLLVIKSRFARKLEGANDICAKY</sequence>
<proteinExistence type="predicted"/>
<name>A0A5J4Q546_9ZZZZ</name>
<dbReference type="InterPro" id="IPR045738">
    <property type="entry name" value="DUF6088"/>
</dbReference>
<gene>
    <name evidence="1" type="ORF">EZS27_033524</name>
</gene>
<reference evidence="1" key="1">
    <citation type="submission" date="2019-03" db="EMBL/GenBank/DDBJ databases">
        <title>Single cell metagenomics reveals metabolic interactions within the superorganism composed of flagellate Streblomastix strix and complex community of Bacteroidetes bacteria on its surface.</title>
        <authorList>
            <person name="Treitli S.C."/>
            <person name="Kolisko M."/>
            <person name="Husnik F."/>
            <person name="Keeling P."/>
            <person name="Hampl V."/>
        </authorList>
    </citation>
    <scope>NUCLEOTIDE SEQUENCE</scope>
    <source>
        <strain evidence="1">STM</strain>
    </source>
</reference>
<evidence type="ECO:0008006" key="2">
    <source>
        <dbReference type="Google" id="ProtNLM"/>
    </source>
</evidence>
<dbReference type="EMBL" id="SNRY01004995">
    <property type="protein sequence ID" value="KAA6316120.1"/>
    <property type="molecule type" value="Genomic_DNA"/>
</dbReference>
<evidence type="ECO:0000313" key="1">
    <source>
        <dbReference type="EMBL" id="KAA6316120.1"/>
    </source>
</evidence>
<dbReference type="AlphaFoldDB" id="A0A5J4Q546"/>
<dbReference type="Pfam" id="PF19570">
    <property type="entry name" value="DUF6088"/>
    <property type="match status" value="1"/>
</dbReference>
<comment type="caution">
    <text evidence="1">The sequence shown here is derived from an EMBL/GenBank/DDBJ whole genome shotgun (WGS) entry which is preliminary data.</text>
</comment>